<proteinExistence type="predicted"/>
<dbReference type="Proteomes" id="UP001196413">
    <property type="component" value="Unassembled WGS sequence"/>
</dbReference>
<comment type="caution">
    <text evidence="1">The sequence shown here is derived from an EMBL/GenBank/DDBJ whole genome shotgun (WGS) entry which is preliminary data.</text>
</comment>
<reference evidence="1" key="1">
    <citation type="submission" date="2021-06" db="EMBL/GenBank/DDBJ databases">
        <title>Parelaphostrongylus tenuis whole genome reference sequence.</title>
        <authorList>
            <person name="Garwood T.J."/>
            <person name="Larsen P.A."/>
            <person name="Fountain-Jones N.M."/>
            <person name="Garbe J.R."/>
            <person name="Macchietto M.G."/>
            <person name="Kania S.A."/>
            <person name="Gerhold R.W."/>
            <person name="Richards J.E."/>
            <person name="Wolf T.M."/>
        </authorList>
    </citation>
    <scope>NUCLEOTIDE SEQUENCE</scope>
    <source>
        <strain evidence="1">MNPRO001-30</strain>
        <tissue evidence="1">Meninges</tissue>
    </source>
</reference>
<keyword evidence="2" id="KW-1185">Reference proteome</keyword>
<dbReference type="EMBL" id="JAHQIW010001502">
    <property type="protein sequence ID" value="KAJ1352648.1"/>
    <property type="molecule type" value="Genomic_DNA"/>
</dbReference>
<evidence type="ECO:0000313" key="1">
    <source>
        <dbReference type="EMBL" id="KAJ1352648.1"/>
    </source>
</evidence>
<name>A0AAD5QI02_PARTN</name>
<evidence type="ECO:0000313" key="2">
    <source>
        <dbReference type="Proteomes" id="UP001196413"/>
    </source>
</evidence>
<sequence>MKFGIMKYKRRLVHILSDAVDFSSLTSRALALLESMVILSDRTQLSVTLWYRAPELLLGQNSTPLP</sequence>
<organism evidence="1 2">
    <name type="scientific">Parelaphostrongylus tenuis</name>
    <name type="common">Meningeal worm</name>
    <dbReference type="NCBI Taxonomy" id="148309"/>
    <lineage>
        <taxon>Eukaryota</taxon>
        <taxon>Metazoa</taxon>
        <taxon>Ecdysozoa</taxon>
        <taxon>Nematoda</taxon>
        <taxon>Chromadorea</taxon>
        <taxon>Rhabditida</taxon>
        <taxon>Rhabditina</taxon>
        <taxon>Rhabditomorpha</taxon>
        <taxon>Strongyloidea</taxon>
        <taxon>Metastrongylidae</taxon>
        <taxon>Parelaphostrongylus</taxon>
    </lineage>
</organism>
<dbReference type="AlphaFoldDB" id="A0AAD5QI02"/>
<gene>
    <name evidence="1" type="ORF">KIN20_009045</name>
</gene>
<accession>A0AAD5QI02</accession>
<protein>
    <submittedName>
        <fullName evidence="1">Uncharacterized protein</fullName>
    </submittedName>
</protein>